<dbReference type="InterPro" id="IPR000760">
    <property type="entry name" value="Inositol_monophosphatase-like"/>
</dbReference>
<feature type="binding site" evidence="7">
    <location>
        <position position="89"/>
    </location>
    <ligand>
        <name>Mg(2+)</name>
        <dbReference type="ChEBI" id="CHEBI:18420"/>
        <label>1</label>
        <note>catalytic</note>
    </ligand>
</feature>
<protein>
    <recommendedName>
        <fullName evidence="8">Inositol-1-monophosphatase</fullName>
        <ecNumber evidence="8">3.1.3.25</ecNumber>
    </recommendedName>
</protein>
<evidence type="ECO:0000256" key="5">
    <source>
        <dbReference type="ARBA" id="ARBA00022801"/>
    </source>
</evidence>
<dbReference type="GO" id="GO:0046872">
    <property type="term" value="F:metal ion binding"/>
    <property type="evidence" value="ECO:0007669"/>
    <property type="project" value="UniProtKB-KW"/>
</dbReference>
<sequence length="299" mass="32249">MSDLNLQEIHDFMVSVAKQAADRITTAKPTTDTAGNKKNSVDLVTETDQAVEALISSQLRTAYPTFLFMGEETYKPSDTLTTSPTFILDPIDGTTNFVHRASNVAISLGLAVDRTPVIGVIYNPFTRVLYTGIKGHGSFVETPLNPGTKTKLPLKDPEPFEGGLGAALVCVEWGSTRTGNDFAVKSQTFARLAADKRDGGAFVHGLRSFGSAALNLCEVAKGSADVYWEAGCWAWDVCAGWVILLEAGGKMVDANPGNWEPKVEGRRYLAVRAGEGQDGVIEEFWGHVQGRFEVSELGD</sequence>
<evidence type="ECO:0000313" key="10">
    <source>
        <dbReference type="Proteomes" id="UP000244855"/>
    </source>
</evidence>
<dbReference type="PANTHER" id="PTHR20854">
    <property type="entry name" value="INOSITOL MONOPHOSPHATASE"/>
    <property type="match status" value="1"/>
</dbReference>
<keyword evidence="4 7" id="KW-0479">Metal-binding</keyword>
<comment type="catalytic activity">
    <reaction evidence="1 8">
        <text>a myo-inositol phosphate + H2O = myo-inositol + phosphate</text>
        <dbReference type="Rhea" id="RHEA:24056"/>
        <dbReference type="ChEBI" id="CHEBI:15377"/>
        <dbReference type="ChEBI" id="CHEBI:17268"/>
        <dbReference type="ChEBI" id="CHEBI:43474"/>
        <dbReference type="ChEBI" id="CHEBI:84139"/>
        <dbReference type="EC" id="3.1.3.25"/>
    </reaction>
</comment>
<evidence type="ECO:0000256" key="3">
    <source>
        <dbReference type="ARBA" id="ARBA00009759"/>
    </source>
</evidence>
<keyword evidence="10" id="KW-1185">Reference proteome</keyword>
<evidence type="ECO:0000313" key="9">
    <source>
        <dbReference type="EMBL" id="PVI07300.1"/>
    </source>
</evidence>
<evidence type="ECO:0000256" key="8">
    <source>
        <dbReference type="RuleBase" id="RU364068"/>
    </source>
</evidence>
<name>A0A2V1ED72_9PLEO</name>
<evidence type="ECO:0000256" key="6">
    <source>
        <dbReference type="ARBA" id="ARBA00022842"/>
    </source>
</evidence>
<dbReference type="OrthoDB" id="10254945at2759"/>
<reference evidence="9 10" key="1">
    <citation type="journal article" date="2018" name="Sci. Rep.">
        <title>Comparative genomics provides insights into the lifestyle and reveals functional heterogeneity of dark septate endophytic fungi.</title>
        <authorList>
            <person name="Knapp D.G."/>
            <person name="Nemeth J.B."/>
            <person name="Barry K."/>
            <person name="Hainaut M."/>
            <person name="Henrissat B."/>
            <person name="Johnson J."/>
            <person name="Kuo A."/>
            <person name="Lim J.H.P."/>
            <person name="Lipzen A."/>
            <person name="Nolan M."/>
            <person name="Ohm R.A."/>
            <person name="Tamas L."/>
            <person name="Grigoriev I.V."/>
            <person name="Spatafora J.W."/>
            <person name="Nagy L.G."/>
            <person name="Kovacs G.M."/>
        </authorList>
    </citation>
    <scope>NUCLEOTIDE SEQUENCE [LARGE SCALE GENOMIC DNA]</scope>
    <source>
        <strain evidence="9 10">DSE2036</strain>
    </source>
</reference>
<dbReference type="FunFam" id="3.40.190.80:FF:000012">
    <property type="entry name" value="Inositol-1-monophosphatase"/>
    <property type="match status" value="1"/>
</dbReference>
<dbReference type="PROSITE" id="PS00629">
    <property type="entry name" value="IMP_1"/>
    <property type="match status" value="1"/>
</dbReference>
<organism evidence="9 10">
    <name type="scientific">Periconia macrospinosa</name>
    <dbReference type="NCBI Taxonomy" id="97972"/>
    <lineage>
        <taxon>Eukaryota</taxon>
        <taxon>Fungi</taxon>
        <taxon>Dikarya</taxon>
        <taxon>Ascomycota</taxon>
        <taxon>Pezizomycotina</taxon>
        <taxon>Dothideomycetes</taxon>
        <taxon>Pleosporomycetidae</taxon>
        <taxon>Pleosporales</taxon>
        <taxon>Massarineae</taxon>
        <taxon>Periconiaceae</taxon>
        <taxon>Periconia</taxon>
    </lineage>
</organism>
<proteinExistence type="inferred from homology"/>
<dbReference type="InterPro" id="IPR033942">
    <property type="entry name" value="IMPase"/>
</dbReference>
<comment type="pathway">
    <text evidence="8">Polyol metabolism; myo-inositol biosynthesis; myo-inositol from D-glucose 6-phosphate: step 2/2.</text>
</comment>
<accession>A0A2V1ED72</accession>
<dbReference type="Pfam" id="PF00459">
    <property type="entry name" value="Inositol_P"/>
    <property type="match status" value="1"/>
</dbReference>
<dbReference type="Gene3D" id="3.30.540.10">
    <property type="entry name" value="Fructose-1,6-Bisphosphatase, subunit A, domain 1"/>
    <property type="match status" value="1"/>
</dbReference>
<dbReference type="InterPro" id="IPR020550">
    <property type="entry name" value="Inositol_monophosphatase_CS"/>
</dbReference>
<dbReference type="EC" id="3.1.3.25" evidence="8"/>
<keyword evidence="5 8" id="KW-0378">Hydrolase</keyword>
<dbReference type="Proteomes" id="UP000244855">
    <property type="component" value="Unassembled WGS sequence"/>
</dbReference>
<dbReference type="PROSITE" id="PS00630">
    <property type="entry name" value="IMP_2"/>
    <property type="match status" value="1"/>
</dbReference>
<dbReference type="SUPFAM" id="SSF56655">
    <property type="entry name" value="Carbohydrate phosphatase"/>
    <property type="match status" value="1"/>
</dbReference>
<evidence type="ECO:0000256" key="2">
    <source>
        <dbReference type="ARBA" id="ARBA00001946"/>
    </source>
</evidence>
<dbReference type="FunFam" id="3.30.540.10:FF:000004">
    <property type="entry name" value="Inositol-1-monophosphatase"/>
    <property type="match status" value="1"/>
</dbReference>
<dbReference type="STRING" id="97972.A0A2V1ED72"/>
<evidence type="ECO:0000256" key="7">
    <source>
        <dbReference type="PIRSR" id="PIRSR600760-2"/>
    </source>
</evidence>
<dbReference type="PANTHER" id="PTHR20854:SF4">
    <property type="entry name" value="INOSITOL-1-MONOPHOSPHATASE-RELATED"/>
    <property type="match status" value="1"/>
</dbReference>
<keyword evidence="6 7" id="KW-0460">Magnesium</keyword>
<feature type="binding site" evidence="7">
    <location>
        <position position="71"/>
    </location>
    <ligand>
        <name>Mg(2+)</name>
        <dbReference type="ChEBI" id="CHEBI:18420"/>
        <label>1</label>
        <note>catalytic</note>
    </ligand>
</feature>
<feature type="binding site" evidence="7">
    <location>
        <position position="91"/>
    </location>
    <ligand>
        <name>Mg(2+)</name>
        <dbReference type="ChEBI" id="CHEBI:18420"/>
        <label>1</label>
        <note>catalytic</note>
    </ligand>
</feature>
<feature type="binding site" evidence="7">
    <location>
        <position position="92"/>
    </location>
    <ligand>
        <name>Mg(2+)</name>
        <dbReference type="ChEBI" id="CHEBI:18420"/>
        <label>1</label>
        <note>catalytic</note>
    </ligand>
</feature>
<dbReference type="PRINTS" id="PR00377">
    <property type="entry name" value="IMPHPHTASES"/>
</dbReference>
<evidence type="ECO:0000256" key="1">
    <source>
        <dbReference type="ARBA" id="ARBA00001033"/>
    </source>
</evidence>
<dbReference type="GO" id="GO:0007165">
    <property type="term" value="P:signal transduction"/>
    <property type="evidence" value="ECO:0007669"/>
    <property type="project" value="TreeGrafter"/>
</dbReference>
<dbReference type="AlphaFoldDB" id="A0A2V1ED72"/>
<dbReference type="UniPathway" id="UPA00823">
    <property type="reaction ID" value="UER00788"/>
</dbReference>
<evidence type="ECO:0000256" key="4">
    <source>
        <dbReference type="ARBA" id="ARBA00022723"/>
    </source>
</evidence>
<dbReference type="GO" id="GO:0006021">
    <property type="term" value="P:inositol biosynthetic process"/>
    <property type="evidence" value="ECO:0007669"/>
    <property type="project" value="UniProtKB-UniPathway"/>
</dbReference>
<dbReference type="CDD" id="cd01639">
    <property type="entry name" value="IMPase"/>
    <property type="match status" value="1"/>
</dbReference>
<comment type="cofactor">
    <cofactor evidence="2 7 8">
        <name>Mg(2+)</name>
        <dbReference type="ChEBI" id="CHEBI:18420"/>
    </cofactor>
</comment>
<gene>
    <name evidence="9" type="ORF">DM02DRAFT_608845</name>
</gene>
<dbReference type="Gene3D" id="3.40.190.80">
    <property type="match status" value="1"/>
</dbReference>
<dbReference type="EMBL" id="KZ805304">
    <property type="protein sequence ID" value="PVI07300.1"/>
    <property type="molecule type" value="Genomic_DNA"/>
</dbReference>
<dbReference type="InterPro" id="IPR020583">
    <property type="entry name" value="Inositol_monoP_metal-BS"/>
</dbReference>
<feature type="binding site" evidence="7">
    <location>
        <position position="236"/>
    </location>
    <ligand>
        <name>Mg(2+)</name>
        <dbReference type="ChEBI" id="CHEBI:18420"/>
        <label>1</label>
        <note>catalytic</note>
    </ligand>
</feature>
<dbReference type="GO" id="GO:0008934">
    <property type="term" value="F:inositol monophosphate 1-phosphatase activity"/>
    <property type="evidence" value="ECO:0007669"/>
    <property type="project" value="InterPro"/>
</dbReference>
<dbReference type="GO" id="GO:0046854">
    <property type="term" value="P:phosphatidylinositol phosphate biosynthetic process"/>
    <property type="evidence" value="ECO:0007669"/>
    <property type="project" value="InterPro"/>
</dbReference>
<comment type="similarity">
    <text evidence="3 8">Belongs to the inositol monophosphatase superfamily.</text>
</comment>